<feature type="domain" description="Tc toxin complex TcA C-terminal TcB-binding" evidence="3">
    <location>
        <begin position="2744"/>
        <end position="3030"/>
    </location>
</feature>
<feature type="domain" description="Neuraminidase-like" evidence="4">
    <location>
        <begin position="1820"/>
        <end position="1933"/>
    </location>
</feature>
<feature type="compositionally biased region" description="Low complexity" evidence="2">
    <location>
        <begin position="377"/>
        <end position="412"/>
    </location>
</feature>
<feature type="domain" description="ABC toxin N-terminal" evidence="5">
    <location>
        <begin position="1662"/>
        <end position="1786"/>
    </location>
</feature>
<dbReference type="Proteomes" id="UP001501710">
    <property type="component" value="Unassembled WGS sequence"/>
</dbReference>
<sequence>MSESDPSPTATVRHTVTGTVTFADGTPASGVTVITSARRLRSRSPLGEAVTGPDGRYRIVYPAAAVAATDAGTAPAELVVSTAPDGPHGTIEAVRLSPVRDEIVDLTVPADGISEFDRLLAAVSPLLEGVSLDELRGTESDRDEIGFLAGACGRPAAQVGHLALAGRHTTATGLPAELFYGLFRQGLPAHLSTLASRPTADIRAALTAAATAGVISPVEADTATDFAARLRASEVKAFVQGTDGTPTSPIARIFAAAVPDTTVREHVYNAYLDHDGNLARFWAVLKRDEQAAPHVDRLQLALQLAAMTGNNSALVEALLLRFDRGDLTHPRDLAALTDAAWTELIESTGGVPLEATELLTTQTATNKRTPNNPPPTTDGAPPTTEGAPPTTDSAPSATDDPPPATDSAMAMTDGASSATDVGGAYRELVVGLVAEAYPTAHVRHRLAASNASAPAARFLSANPEFDLLITPINAATVPDEPARAELAGIQRLMKLTPAFDTVQTLRARGFDSAHGIARTGRDAFAAQVADALPSDEAAAVHARATQVHATAANLVADLRTANQFDVPWLAAPPEQEAMLVQVPDWEDLFGPTDYCACSECRSVYGQPAYLADLLLFLRSVGLYGDPPPEGSEGSVADGLYRRRPDLWDVELSCDNTNLPLPYVDLVNELLETVIVERSTLPGAKLRQTSGDPGQLRVQPQHVNPAAYEVVRRAVYPWSLPFDLWADQTRDSLAHLGVRWDRLMAVLHPSGAGGVAVAVEELGLPSTAGRIITGEPLSPGRTLAEFYGRPADTPPGGLVNDLAQVRHMLDTADLRYAELVEVLDTRFVNPGGTIQITSTDPKYPCDTNLMVLQGLDFYALDRLHRFVRLQRALAAPAPGLSTIELDRVLMAANNQGRLDGTGLRSVLAARRLAARLDLPVDEVLAFYGPLPTYRYATAAEPPLYDRLFLDPSVVILPPGQASPFELNAARTELRIVGSLVDPAVTAALLGVLEVTDTELAALVTGRRSATPNRLLNLANLSALFRTVRLARALGLPIEDLLRLIELYGGGGPFPVPPEDWYGGEPELMSGIPMRLPTVPLVPPPVGGADPELASGAPMRPPSHPDGPTVGVATVDKSIEATERFLDAVADIVDRGFTVAELDAVLTATLPAHDGPLPDDTALAATLTALRAALQAVYQQTAQTSDEKGELTRKDLALLGWDAALVQEAVTTLLGTVVYAAPLDALPSGITLPPSMRFEAPTEGEPGPGRLLCTGPMTASQRAALTGASTATPAFVTAVNALHQAPRTFVTTKMKALRIPIYSAPLAVLPIDLKLPTGLAGRVFYDVGEHALRSRAYLSAEELAALGAASADAAFREAVDALGLAQRAAPAPDNVFLTADDAAALFDPDGQSPARRFAYVLAKLNPYLRRVLSEITVKQQLGTAAGLDAASADVLLGTWLRSPSKPLALQDFLTPRYVGSDPAVVITRDGFLEQFSTLSLLHRVSTVLARLRIRADEIPWVFEYAASGGWLDLNTLPVTATPGASPLFPRFVRLLRLARLRDGIPGRGRTLRAVFAAARVPGATVPDVLTELAAQTSWDRADLDALCAPGLVGVSTAAGFHGEERLLELLDAVRLLDRLGVSAERAAGWLPPDVTSQAAQAAWQAAKARHTLAEWPEIGGTLRDRLRDRQRAALVAHLIANPLRSDSGPYWHDANTMYDYFLLDVEMGACQQTTRIAQAIFSVQLFVQRVRLNLESLYADDDADVWKQWEWLKSYRLWEANQKVFLYPENYFQPELRATKSPLFEALEDELMQKEMTADNVEDALRHYLEQLDKVSRLRPIGAFTDDTTSPPTVHIVAHTVAKPREHYFRSWVNKNEWTPWRRVELDIDSDTIFPVVWNRRLYLFWPTFTMATDQPQIRMPQGTEPMPDPPKFWKMRFNWSRYVNGRWEPKKSTKIFLRIEQGAYNPDWIDVDYSNIFTRIGTRFRDFQFRPKIDPVSKDLVIWCVDDFLRRNDDGTYTTKSGFFRFSAGLDEVIIDPITERTAAYEASVPFIHYSDYSLDENHERVEYVSPEVEESGKVFIADPTKRRYDSETSVLALNATPGDQLYRVLNLTQHPMDWDRFVAFFSDGRRGYLIDPHLVYLPTLRERPSSAPGRDRRALRSGRELAALAATRADRTRTGLVLPQDLPRSGGRMGSSELGAGRVLADLAAVPKLTFRRLYHPHVHSFGAELNRWGVTGLYNRRLQTQPEIYTGPFDFNDYYKPYVVTVPEVPGEPVEFGFDDAYADYNWELFFHAPLMVAQRLSANQDFEQAQRWFHFIFDPTNRDYDGDPPQRYWITKPFFQASSDTYAQQRIEAILRKLAEGDPDTQKAVDRWLANPFQPDVVARLRTTAYQKAVVMKYLDNLIAWGDHLFRQDTLESINQATQLYILADELLGRRPEEITGRAEPAPRSFRQLLSSRPADAVVAAVENLVPAPAHDVQPSIRPGVNLAWLDYFRVPRNDKLVGYWDTVEDRLFKIRHCQNIEGVRRQVPLFGAPIDPNLLVRAAAAGVDLATALDDISAPLPHYRFEPMLAKAREYAATVTAFGNALLAALEKRDGEALARLRSGHELALLDAAREVRHQQVKEADEAVAALDRSRELARDKRRYYADRLDEPMNAYEKAQTRLHEDALDQQDLAALVDMAAAIVGFLPDSKIGSPPTVGGTFGGSNIVSMLRGLSSAFGSYATRSNSQGSQQLTLSSYARRAEEWTFQQGQATIETTQFDKQILGAQIRQAIAAKELENHDLQREHAHEIDRFMREKFTSTELYDWLAGQLSTSYFQAYQLAYDVAKRAERSFRHELGVADSSFVNFGYWDSLHKGLLAGERLSADLNRMDAAYLEANSREFELSKRVSLAQLDPTALLRLKETGTCFVSLPEAFFDLDTPGHYLRRIKNLAITVPCVAGPYTSVNLTARLLHSSVRVDPVVANGKKYARGTADPRFRDYTGPVQSIVTSTGQDDSGLFETNLRDERFLPFEGAGAISEWQLSLPDTFRQFDYESITDVVLHLRYTARDGGDELADHAVAELHDALNTWLHSGEKSLYRVFSARREFSDQWSRFLAPTGAADPTAIFTIAKGRFPRVFHGEKLTIAKPSVVLVLSQELTPDGSGRYLDAYPEGLREQLTAKVTTPTHQSATVKLTVDAALSGQPRGALTVAGGQVHEPDQAWTVSLSREEVGQLPPVLVRDGLLNPDAVLDLLLIWQYTVRPA</sequence>
<evidence type="ECO:0000313" key="7">
    <source>
        <dbReference type="Proteomes" id="UP001501710"/>
    </source>
</evidence>
<evidence type="ECO:0000259" key="4">
    <source>
        <dbReference type="Pfam" id="PF18413"/>
    </source>
</evidence>
<comment type="caution">
    <text evidence="6">The sequence shown here is derived from an EMBL/GenBank/DDBJ whole genome shotgun (WGS) entry which is preliminary data.</text>
</comment>
<proteinExistence type="predicted"/>
<feature type="region of interest" description="Disordered" evidence="2">
    <location>
        <begin position="1084"/>
        <end position="1105"/>
    </location>
</feature>
<reference evidence="7" key="1">
    <citation type="journal article" date="2019" name="Int. J. Syst. Evol. Microbiol.">
        <title>The Global Catalogue of Microorganisms (GCM) 10K type strain sequencing project: providing services to taxonomists for standard genome sequencing and annotation.</title>
        <authorList>
            <consortium name="The Broad Institute Genomics Platform"/>
            <consortium name="The Broad Institute Genome Sequencing Center for Infectious Disease"/>
            <person name="Wu L."/>
            <person name="Ma J."/>
        </authorList>
    </citation>
    <scope>NUCLEOTIDE SEQUENCE [LARGE SCALE GENOMIC DNA]</scope>
    <source>
        <strain evidence="7">JCM 17440</strain>
    </source>
</reference>
<keyword evidence="1" id="KW-0175">Coiled coil</keyword>
<feature type="coiled-coil region" evidence="1">
    <location>
        <begin position="1782"/>
        <end position="1816"/>
    </location>
</feature>
<evidence type="ECO:0000259" key="5">
    <source>
        <dbReference type="Pfam" id="PF20220"/>
    </source>
</evidence>
<dbReference type="InterPro" id="IPR041079">
    <property type="entry name" value="Neuraminidase-like"/>
</dbReference>
<organism evidence="6 7">
    <name type="scientific">Actinomadura meridiana</name>
    <dbReference type="NCBI Taxonomy" id="559626"/>
    <lineage>
        <taxon>Bacteria</taxon>
        <taxon>Bacillati</taxon>
        <taxon>Actinomycetota</taxon>
        <taxon>Actinomycetes</taxon>
        <taxon>Streptosporangiales</taxon>
        <taxon>Thermomonosporaceae</taxon>
        <taxon>Actinomadura</taxon>
    </lineage>
</organism>
<accession>A0ABP8C7Q8</accession>
<evidence type="ECO:0000313" key="6">
    <source>
        <dbReference type="EMBL" id="GAA4235106.1"/>
    </source>
</evidence>
<evidence type="ECO:0000256" key="2">
    <source>
        <dbReference type="SAM" id="MobiDB-lite"/>
    </source>
</evidence>
<evidence type="ECO:0000259" key="3">
    <source>
        <dbReference type="Pfam" id="PF18276"/>
    </source>
</evidence>
<dbReference type="Pfam" id="PF18413">
    <property type="entry name" value="Neuraminidase"/>
    <property type="match status" value="1"/>
</dbReference>
<dbReference type="InterPro" id="IPR046839">
    <property type="entry name" value="ABC_toxin_N"/>
</dbReference>
<protein>
    <recommendedName>
        <fullName evidence="8">Virulence plasmid A protein</fullName>
    </recommendedName>
</protein>
<evidence type="ECO:0000256" key="1">
    <source>
        <dbReference type="SAM" id="Coils"/>
    </source>
</evidence>
<dbReference type="InterPro" id="IPR040840">
    <property type="entry name" value="TcA_TcB_BD"/>
</dbReference>
<dbReference type="Pfam" id="PF18276">
    <property type="entry name" value="TcA_TcB_BD"/>
    <property type="match status" value="1"/>
</dbReference>
<evidence type="ECO:0008006" key="8">
    <source>
        <dbReference type="Google" id="ProtNLM"/>
    </source>
</evidence>
<dbReference type="Pfam" id="PF20220">
    <property type="entry name" value="ABC_toxin_N"/>
    <property type="match status" value="1"/>
</dbReference>
<dbReference type="EMBL" id="BAABAS010000012">
    <property type="protein sequence ID" value="GAA4235106.1"/>
    <property type="molecule type" value="Genomic_DNA"/>
</dbReference>
<feature type="region of interest" description="Disordered" evidence="2">
    <location>
        <begin position="363"/>
        <end position="418"/>
    </location>
</feature>
<name>A0ABP8C7Q8_9ACTN</name>
<gene>
    <name evidence="6" type="ORF">GCM10022254_41620</name>
</gene>
<dbReference type="RefSeq" id="WP_344899087.1">
    <property type="nucleotide sequence ID" value="NZ_BAABAS010000012.1"/>
</dbReference>
<keyword evidence="7" id="KW-1185">Reference proteome</keyword>